<dbReference type="PANTHER" id="PTHR18968">
    <property type="entry name" value="THIAMINE PYROPHOSPHATE ENZYMES"/>
    <property type="match status" value="1"/>
</dbReference>
<dbReference type="Pfam" id="PF02775">
    <property type="entry name" value="TPP_enzyme_C"/>
    <property type="match status" value="1"/>
</dbReference>
<dbReference type="GO" id="GO:0000287">
    <property type="term" value="F:magnesium ion binding"/>
    <property type="evidence" value="ECO:0007669"/>
    <property type="project" value="InterPro"/>
</dbReference>
<evidence type="ECO:0000259" key="4">
    <source>
        <dbReference type="Pfam" id="PF00205"/>
    </source>
</evidence>
<feature type="domain" description="Thiamine pyrophosphate enzyme N-terminal TPP-binding" evidence="6">
    <location>
        <begin position="5"/>
        <end position="124"/>
    </location>
</feature>
<dbReference type="InterPro" id="IPR012001">
    <property type="entry name" value="Thiamin_PyroP_enz_TPP-bd_dom"/>
</dbReference>
<dbReference type="Gene3D" id="3.40.50.1220">
    <property type="entry name" value="TPP-binding domain"/>
    <property type="match status" value="1"/>
</dbReference>
<comment type="caution">
    <text evidence="7">The sequence shown here is derived from an EMBL/GenBank/DDBJ whole genome shotgun (WGS) entry which is preliminary data.</text>
</comment>
<feature type="domain" description="Thiamine pyrophosphate enzyme TPP-binding" evidence="5">
    <location>
        <begin position="383"/>
        <end position="507"/>
    </location>
</feature>
<dbReference type="Pfam" id="PF02776">
    <property type="entry name" value="TPP_enzyme_N"/>
    <property type="match status" value="1"/>
</dbReference>
<dbReference type="AlphaFoldDB" id="A0A644VQ65"/>
<dbReference type="SUPFAM" id="SSF52518">
    <property type="entry name" value="Thiamin diphosphate-binding fold (THDP-binding)"/>
    <property type="match status" value="2"/>
</dbReference>
<dbReference type="InterPro" id="IPR045229">
    <property type="entry name" value="TPP_enz"/>
</dbReference>
<feature type="domain" description="Thiamine pyrophosphate enzyme central" evidence="4">
    <location>
        <begin position="201"/>
        <end position="331"/>
    </location>
</feature>
<organism evidence="7">
    <name type="scientific">bioreactor metagenome</name>
    <dbReference type="NCBI Taxonomy" id="1076179"/>
    <lineage>
        <taxon>unclassified sequences</taxon>
        <taxon>metagenomes</taxon>
        <taxon>ecological metagenomes</taxon>
    </lineage>
</organism>
<dbReference type="FunFam" id="3.40.50.970:FF:000007">
    <property type="entry name" value="Acetolactate synthase"/>
    <property type="match status" value="1"/>
</dbReference>
<dbReference type="GO" id="GO:0003984">
    <property type="term" value="F:acetolactate synthase activity"/>
    <property type="evidence" value="ECO:0007669"/>
    <property type="project" value="UniProtKB-EC"/>
</dbReference>
<dbReference type="GO" id="GO:0005948">
    <property type="term" value="C:acetolactate synthase complex"/>
    <property type="evidence" value="ECO:0007669"/>
    <property type="project" value="TreeGrafter"/>
</dbReference>
<dbReference type="Gene3D" id="3.40.50.970">
    <property type="match status" value="2"/>
</dbReference>
<proteinExistence type="inferred from homology"/>
<keyword evidence="2 3" id="KW-0786">Thiamine pyrophosphate</keyword>
<evidence type="ECO:0000256" key="2">
    <source>
        <dbReference type="ARBA" id="ARBA00023052"/>
    </source>
</evidence>
<dbReference type="CDD" id="cd07035">
    <property type="entry name" value="TPP_PYR_POX_like"/>
    <property type="match status" value="1"/>
</dbReference>
<dbReference type="InterPro" id="IPR012000">
    <property type="entry name" value="Thiamin_PyroP_enz_cen_dom"/>
</dbReference>
<dbReference type="GO" id="GO:0009097">
    <property type="term" value="P:isoleucine biosynthetic process"/>
    <property type="evidence" value="ECO:0007669"/>
    <property type="project" value="TreeGrafter"/>
</dbReference>
<dbReference type="InterPro" id="IPR029035">
    <property type="entry name" value="DHS-like_NAD/FAD-binding_dom"/>
</dbReference>
<dbReference type="GO" id="GO:0009099">
    <property type="term" value="P:L-valine biosynthetic process"/>
    <property type="evidence" value="ECO:0007669"/>
    <property type="project" value="TreeGrafter"/>
</dbReference>
<protein>
    <submittedName>
        <fullName evidence="7">Acetolactate synthase isozyme 2 large subunit</fullName>
        <ecNumber evidence="7">2.2.1.6</ecNumber>
    </submittedName>
</protein>
<evidence type="ECO:0000259" key="6">
    <source>
        <dbReference type="Pfam" id="PF02776"/>
    </source>
</evidence>
<dbReference type="EMBL" id="VSSQ01000394">
    <property type="protein sequence ID" value="MPL93528.1"/>
    <property type="molecule type" value="Genomic_DNA"/>
</dbReference>
<evidence type="ECO:0000256" key="3">
    <source>
        <dbReference type="RuleBase" id="RU362132"/>
    </source>
</evidence>
<evidence type="ECO:0000256" key="1">
    <source>
        <dbReference type="ARBA" id="ARBA00007812"/>
    </source>
</evidence>
<reference evidence="7" key="1">
    <citation type="submission" date="2019-08" db="EMBL/GenBank/DDBJ databases">
        <authorList>
            <person name="Kucharzyk K."/>
            <person name="Murdoch R.W."/>
            <person name="Higgins S."/>
            <person name="Loffler F."/>
        </authorList>
    </citation>
    <scope>NUCLEOTIDE SEQUENCE</scope>
</reference>
<accession>A0A644VQ65</accession>
<dbReference type="EC" id="2.2.1.6" evidence="7"/>
<dbReference type="SUPFAM" id="SSF52467">
    <property type="entry name" value="DHS-like NAD/FAD-binding domain"/>
    <property type="match status" value="1"/>
</dbReference>
<evidence type="ECO:0000313" key="7">
    <source>
        <dbReference type="EMBL" id="MPL93528.1"/>
    </source>
</evidence>
<name>A0A644VQ65_9ZZZZ</name>
<comment type="similarity">
    <text evidence="1 3">Belongs to the TPP enzyme family.</text>
</comment>
<dbReference type="PANTHER" id="PTHR18968:SF13">
    <property type="entry name" value="ACETOLACTATE SYNTHASE CATALYTIC SUBUNIT, MITOCHONDRIAL"/>
    <property type="match status" value="1"/>
</dbReference>
<evidence type="ECO:0000259" key="5">
    <source>
        <dbReference type="Pfam" id="PF02775"/>
    </source>
</evidence>
<dbReference type="Pfam" id="PF00205">
    <property type="entry name" value="TPP_enzyme_M"/>
    <property type="match status" value="1"/>
</dbReference>
<sequence>MNINMNASEFIVDYLIRLGVTDVFGIPGGVLLDLIYAFDDKKDTITPHLCYHEQSAGFAASGYAQACGKLGVAYATRGPGFTNMITAIADAYCDSTPVLFITAHSSKFLNRNMRVMYDQEIDTCSMVRNITKFSARIDDVNDIPSILNKACIIALDGRRGPVFLDFASDIFSKSITLNNIDKIPEKASIFDIKKMVYDVKNEIKEAKRPIILVGDGVNQVNLIDKFKLFINMAKIPVLSSRSSLNIVGDSNFYFGYVGSHGIRTANFIMSKADLVVAIGNRVDFPVHSESYFDITQKTKFLRFDIDPSEFERQIPNSTNYQLDIRDLLEELSENIFDYGNHSNWLSLCEDLKDNLKNEDINLAVERIADILKNIPEETTIVSDVGNNEFWLSRACILSRTRKRVLFSKSFGAMGCALGKSIGAYYATRKPLVCFTGDQGLLMDSQEFQTISQNNLPISVVLLNNKSSGMIRDREKYKFGTRYLHTTKDTGYGIPNFQKIIEGYGIIVSDYFDLSDKPLFHQILIDEDLSLTPRLPKGKPCQDLFPDLDRERYEYLNNL</sequence>
<dbReference type="InterPro" id="IPR011766">
    <property type="entry name" value="TPP_enzyme_TPP-bd"/>
</dbReference>
<keyword evidence="7" id="KW-0808">Transferase</keyword>
<dbReference type="GO" id="GO:0030976">
    <property type="term" value="F:thiamine pyrophosphate binding"/>
    <property type="evidence" value="ECO:0007669"/>
    <property type="project" value="InterPro"/>
</dbReference>
<dbReference type="GO" id="GO:0050660">
    <property type="term" value="F:flavin adenine dinucleotide binding"/>
    <property type="evidence" value="ECO:0007669"/>
    <property type="project" value="TreeGrafter"/>
</dbReference>
<dbReference type="InterPro" id="IPR029061">
    <property type="entry name" value="THDP-binding"/>
</dbReference>
<gene>
    <name evidence="7" type="primary">ilvG_2</name>
    <name evidence="7" type="ORF">SDC9_39660</name>
</gene>